<evidence type="ECO:0000259" key="7">
    <source>
        <dbReference type="Pfam" id="PF00759"/>
    </source>
</evidence>
<comment type="similarity">
    <text evidence="1">Belongs to the glycosyl hydrolase 9 (cellulase E) family.</text>
</comment>
<dbReference type="InterPro" id="IPR004197">
    <property type="entry name" value="Cellulase_Ig-like"/>
</dbReference>
<dbReference type="Gene3D" id="1.50.10.10">
    <property type="match status" value="1"/>
</dbReference>
<organism evidence="9 10">
    <name type="scientific">Actinoplanes teichomyceticus</name>
    <dbReference type="NCBI Taxonomy" id="1867"/>
    <lineage>
        <taxon>Bacteria</taxon>
        <taxon>Bacillati</taxon>
        <taxon>Actinomycetota</taxon>
        <taxon>Actinomycetes</taxon>
        <taxon>Micromonosporales</taxon>
        <taxon>Micromonosporaceae</taxon>
        <taxon>Actinoplanes</taxon>
    </lineage>
</organism>
<keyword evidence="2" id="KW-0378">Hydrolase</keyword>
<dbReference type="InterPro" id="IPR014756">
    <property type="entry name" value="Ig_E-set"/>
</dbReference>
<evidence type="ECO:0000259" key="8">
    <source>
        <dbReference type="Pfam" id="PF02927"/>
    </source>
</evidence>
<dbReference type="PANTHER" id="PTHR22298">
    <property type="entry name" value="ENDO-1,4-BETA-GLUCANASE"/>
    <property type="match status" value="1"/>
</dbReference>
<keyword evidence="5" id="KW-0624">Polysaccharide degradation</keyword>
<evidence type="ECO:0000256" key="3">
    <source>
        <dbReference type="ARBA" id="ARBA00023277"/>
    </source>
</evidence>
<dbReference type="SUPFAM" id="SSF48208">
    <property type="entry name" value="Six-hairpin glycosidases"/>
    <property type="match status" value="1"/>
</dbReference>
<evidence type="ECO:0000256" key="4">
    <source>
        <dbReference type="ARBA" id="ARBA00023295"/>
    </source>
</evidence>
<dbReference type="Proteomes" id="UP000320239">
    <property type="component" value="Unassembled WGS sequence"/>
</dbReference>
<dbReference type="Pfam" id="PF00759">
    <property type="entry name" value="Glyco_hydro_9"/>
    <property type="match status" value="1"/>
</dbReference>
<gene>
    <name evidence="9" type="ORF">FHX34_107163</name>
</gene>
<dbReference type="InterPro" id="IPR012341">
    <property type="entry name" value="6hp_glycosidase-like_sf"/>
</dbReference>
<dbReference type="InterPro" id="IPR001701">
    <property type="entry name" value="Glyco_hydro_9"/>
</dbReference>
<dbReference type="AlphaFoldDB" id="A0A561VGD6"/>
<dbReference type="SUPFAM" id="SSF81296">
    <property type="entry name" value="E set domains"/>
    <property type="match status" value="1"/>
</dbReference>
<dbReference type="PROSITE" id="PS51257">
    <property type="entry name" value="PROKAR_LIPOPROTEIN"/>
    <property type="match status" value="1"/>
</dbReference>
<accession>A0A561VGD6</accession>
<evidence type="ECO:0000256" key="5">
    <source>
        <dbReference type="ARBA" id="ARBA00023326"/>
    </source>
</evidence>
<protein>
    <submittedName>
        <fullName evidence="9">Cellulase-like Ig domain-containing protein</fullName>
    </submittedName>
</protein>
<keyword evidence="4" id="KW-0326">Glycosidase</keyword>
<dbReference type="GO" id="GO:0000272">
    <property type="term" value="P:polysaccharide catabolic process"/>
    <property type="evidence" value="ECO:0007669"/>
    <property type="project" value="UniProtKB-KW"/>
</dbReference>
<evidence type="ECO:0000313" key="10">
    <source>
        <dbReference type="Proteomes" id="UP000320239"/>
    </source>
</evidence>
<sequence>MRSPLRCVPLILLLLVTTSCEAPRPAPRPVRPAALVRLDQVGWATGESKVAMLLAPADVTGAKATVVDERGRAVRTVAAGPGRGAWNAHYRAVHPLDLSDLRTPGTYRVRVDDRVRAESPPFRIDTAPALYTPLLADAVRYFQAHRDGAGQVDGPWRRSPAHLADRAATVYETPADEDTSLESTGTTIDVEGGWYDAGDYLKFTHTTAYALILLQLVRRDGPAPATLAAEIDHGLAWLTKMYRDGVLYTQVGVAGNDHFLGDHDSWRLPQDDDALVVQPGDRRYYQRYRPVFRAAEPGEPISPNLAGRVAAAFALAAQLDAADDPGRAHTRLDTAARIFGQADISAGDLVTTVPHAFYPERSWADDLALGAAELALAGKALDDPRAAEWVDQAERWADAAAGGDDGLSVYDVTPLADAELYRLAPAGELVDDLRGRLNGAVEAAAADPMGAASGSGGADYAARQLGWAATAALYRRMTGDDRYAAFATAQRAVVLGANGWGMSLVIGAGDAYPRCPHDQIATLTRTPMTGAVVNGPNTAERVESLELAQARTLCSAGAYTRFDRPDAQYLDDMRISATNEPSIDFTATGMLAFALAAG</sequence>
<comment type="caution">
    <text evidence="9">The sequence shown here is derived from an EMBL/GenBank/DDBJ whole genome shotgun (WGS) entry which is preliminary data.</text>
</comment>
<name>A0A561VGD6_ACTTI</name>
<evidence type="ECO:0000256" key="1">
    <source>
        <dbReference type="ARBA" id="ARBA00007072"/>
    </source>
</evidence>
<dbReference type="CDD" id="cd02850">
    <property type="entry name" value="E_set_Cellulase_N"/>
    <property type="match status" value="1"/>
</dbReference>
<keyword evidence="6" id="KW-0732">Signal</keyword>
<evidence type="ECO:0000256" key="6">
    <source>
        <dbReference type="SAM" id="SignalP"/>
    </source>
</evidence>
<evidence type="ECO:0000313" key="9">
    <source>
        <dbReference type="EMBL" id="TWG10671.1"/>
    </source>
</evidence>
<reference evidence="9 10" key="1">
    <citation type="submission" date="2019-06" db="EMBL/GenBank/DDBJ databases">
        <title>Sequencing the genomes of 1000 actinobacteria strains.</title>
        <authorList>
            <person name="Klenk H.-P."/>
        </authorList>
    </citation>
    <scope>NUCLEOTIDE SEQUENCE [LARGE SCALE GENOMIC DNA]</scope>
    <source>
        <strain evidence="9 10">DSM 43866</strain>
    </source>
</reference>
<dbReference type="Pfam" id="PF02927">
    <property type="entry name" value="CelD_N"/>
    <property type="match status" value="1"/>
</dbReference>
<dbReference type="EMBL" id="VIWY01000007">
    <property type="protein sequence ID" value="TWG10671.1"/>
    <property type="molecule type" value="Genomic_DNA"/>
</dbReference>
<feature type="signal peptide" evidence="6">
    <location>
        <begin position="1"/>
        <end position="22"/>
    </location>
</feature>
<evidence type="ECO:0000256" key="2">
    <source>
        <dbReference type="ARBA" id="ARBA00022801"/>
    </source>
</evidence>
<proteinExistence type="inferred from homology"/>
<feature type="domain" description="Glycoside hydrolase family 9" evidence="7">
    <location>
        <begin position="131"/>
        <end position="588"/>
    </location>
</feature>
<feature type="domain" description="Cellulase Ig-like" evidence="8">
    <location>
        <begin position="34"/>
        <end position="113"/>
    </location>
</feature>
<keyword evidence="10" id="KW-1185">Reference proteome</keyword>
<dbReference type="Gene3D" id="2.60.40.10">
    <property type="entry name" value="Immunoglobulins"/>
    <property type="match status" value="1"/>
</dbReference>
<dbReference type="InterPro" id="IPR008928">
    <property type="entry name" value="6-hairpin_glycosidase_sf"/>
</dbReference>
<dbReference type="RefSeq" id="WP_164465848.1">
    <property type="nucleotide sequence ID" value="NZ_BOMX01000126.1"/>
</dbReference>
<keyword evidence="3" id="KW-0119">Carbohydrate metabolism</keyword>
<feature type="chain" id="PRO_5039213983" evidence="6">
    <location>
        <begin position="23"/>
        <end position="598"/>
    </location>
</feature>
<dbReference type="InterPro" id="IPR013783">
    <property type="entry name" value="Ig-like_fold"/>
</dbReference>
<dbReference type="GO" id="GO:0008810">
    <property type="term" value="F:cellulase activity"/>
    <property type="evidence" value="ECO:0007669"/>
    <property type="project" value="InterPro"/>
</dbReference>